<protein>
    <submittedName>
        <fullName evidence="2">Uncharacterized protein</fullName>
    </submittedName>
</protein>
<sequence>MKTIIFLKRLLAVAGLIVYCSAPAQTGRPKALNKPVPRPDLILTLPDQPFAEEKTTSSVNSNVAANNRNENQVFTTKKIPVNVDCDMDVIQNTLDDIPLSNRIFGECDFHYHY</sequence>
<organism evidence="2 3">
    <name type="scientific">Candidatus Methylobacter oryzae</name>
    <dbReference type="NCBI Taxonomy" id="2497749"/>
    <lineage>
        <taxon>Bacteria</taxon>
        <taxon>Pseudomonadati</taxon>
        <taxon>Pseudomonadota</taxon>
        <taxon>Gammaproteobacteria</taxon>
        <taxon>Methylococcales</taxon>
        <taxon>Methylococcaceae</taxon>
        <taxon>Methylobacter</taxon>
    </lineage>
</organism>
<dbReference type="Proteomes" id="UP000733744">
    <property type="component" value="Unassembled WGS sequence"/>
</dbReference>
<dbReference type="EMBL" id="RYFG02000007">
    <property type="protein sequence ID" value="TRX03314.1"/>
    <property type="molecule type" value="Genomic_DNA"/>
</dbReference>
<evidence type="ECO:0000313" key="3">
    <source>
        <dbReference type="Proteomes" id="UP000733744"/>
    </source>
</evidence>
<feature type="chain" id="PRO_5047429047" evidence="1">
    <location>
        <begin position="25"/>
        <end position="113"/>
    </location>
</feature>
<accession>A0ABY3CH55</accession>
<evidence type="ECO:0000256" key="1">
    <source>
        <dbReference type="SAM" id="SignalP"/>
    </source>
</evidence>
<evidence type="ECO:0000313" key="2">
    <source>
        <dbReference type="EMBL" id="TRX03314.1"/>
    </source>
</evidence>
<gene>
    <name evidence="2" type="ORF">EKO24_000755</name>
</gene>
<proteinExistence type="predicted"/>
<keyword evidence="1" id="KW-0732">Signal</keyword>
<comment type="caution">
    <text evidence="2">The sequence shown here is derived from an EMBL/GenBank/DDBJ whole genome shotgun (WGS) entry which is preliminary data.</text>
</comment>
<dbReference type="RefSeq" id="WP_127030237.1">
    <property type="nucleotide sequence ID" value="NZ_RYFG02000007.1"/>
</dbReference>
<keyword evidence="3" id="KW-1185">Reference proteome</keyword>
<name>A0ABY3CH55_9GAMM</name>
<feature type="signal peptide" evidence="1">
    <location>
        <begin position="1"/>
        <end position="24"/>
    </location>
</feature>
<reference evidence="2 3" key="1">
    <citation type="journal article" date="2019" name="Antonie Van Leeuwenhoek">
        <title>Description of 'Ca. Methylobacter oryzae' KRF1, a novel species from the environmentally important Methylobacter clade 2.</title>
        <authorList>
            <person name="Khatri K."/>
            <person name="Mohite J.A."/>
            <person name="Pandit P.S."/>
            <person name="Bahulikar R."/>
            <person name="Rahalkar M.C."/>
        </authorList>
    </citation>
    <scope>NUCLEOTIDE SEQUENCE [LARGE SCALE GENOMIC DNA]</scope>
    <source>
        <strain evidence="2 3">KRF1</strain>
    </source>
</reference>